<feature type="non-terminal residue" evidence="1">
    <location>
        <position position="1"/>
    </location>
</feature>
<gene>
    <name evidence="1" type="ORF">CIK83_18390</name>
</gene>
<dbReference type="RefSeq" id="WP_147267681.1">
    <property type="nucleotide sequence ID" value="NZ_QPGL01000027.1"/>
</dbReference>
<keyword evidence="2" id="KW-1185">Reference proteome</keyword>
<accession>A0A368LFD6</accession>
<dbReference type="Proteomes" id="UP000252479">
    <property type="component" value="Unassembled WGS sequence"/>
</dbReference>
<organism evidence="1 2">
    <name type="scientific">Vibrio casei</name>
    <dbReference type="NCBI Taxonomy" id="673372"/>
    <lineage>
        <taxon>Bacteria</taxon>
        <taxon>Pseudomonadati</taxon>
        <taxon>Pseudomonadota</taxon>
        <taxon>Gammaproteobacteria</taxon>
        <taxon>Vibrionales</taxon>
        <taxon>Vibrionaceae</taxon>
        <taxon>Vibrio</taxon>
    </lineage>
</organism>
<evidence type="ECO:0008006" key="3">
    <source>
        <dbReference type="Google" id="ProtNLM"/>
    </source>
</evidence>
<reference evidence="1 2" key="1">
    <citation type="journal article" date="2017" name="Elife">
        <title>Extensive horizontal gene transfer in cheese-associated bacteria.</title>
        <authorList>
            <person name="Bonham K.S."/>
            <person name="Wolfe B.E."/>
            <person name="Dutton R.J."/>
        </authorList>
    </citation>
    <scope>NUCLEOTIDE SEQUENCE [LARGE SCALE GENOMIC DNA]</scope>
    <source>
        <strain evidence="1 2">JB196</strain>
    </source>
</reference>
<dbReference type="GeneID" id="303190921"/>
<sequence>NKAAIKPLNNLRVYATGRDLFVFTKYSGLDPEVNINGLEPGFEEKNVFPKTRTFMFGLQLNF</sequence>
<evidence type="ECO:0000313" key="2">
    <source>
        <dbReference type="Proteomes" id="UP000252479"/>
    </source>
</evidence>
<dbReference type="AlphaFoldDB" id="A0A368LFD6"/>
<evidence type="ECO:0000313" key="1">
    <source>
        <dbReference type="EMBL" id="RCS67669.1"/>
    </source>
</evidence>
<comment type="caution">
    <text evidence="1">The sequence shown here is derived from an EMBL/GenBank/DDBJ whole genome shotgun (WGS) entry which is preliminary data.</text>
</comment>
<name>A0A368LFD6_9VIBR</name>
<protein>
    <recommendedName>
        <fullName evidence="3">TonB-dependent receptor</fullName>
    </recommendedName>
</protein>
<proteinExistence type="predicted"/>
<dbReference type="EMBL" id="QPGL01000027">
    <property type="protein sequence ID" value="RCS67669.1"/>
    <property type="molecule type" value="Genomic_DNA"/>
</dbReference>